<evidence type="ECO:0000259" key="1">
    <source>
        <dbReference type="Pfam" id="PF12146"/>
    </source>
</evidence>
<name>A0ABD1V6W7_9LAMI</name>
<feature type="domain" description="Serine aminopeptidase S33" evidence="1">
    <location>
        <begin position="46"/>
        <end position="153"/>
    </location>
</feature>
<dbReference type="PANTHER" id="PTHR42886">
    <property type="entry name" value="RE40534P-RELATED"/>
    <property type="match status" value="1"/>
</dbReference>
<proteinExistence type="predicted"/>
<gene>
    <name evidence="2" type="ORF">Adt_05994</name>
</gene>
<dbReference type="InterPro" id="IPR029058">
    <property type="entry name" value="AB_hydrolase_fold"/>
</dbReference>
<evidence type="ECO:0000313" key="2">
    <source>
        <dbReference type="EMBL" id="KAL2532643.1"/>
    </source>
</evidence>
<accession>A0ABD1V6W7</accession>
<dbReference type="PANTHER" id="PTHR42886:SF53">
    <property type="entry name" value="ALPHA_BETA-HYDROLASES SUPERFAMILY PROTEIN"/>
    <property type="match status" value="1"/>
</dbReference>
<sequence>MTMHGSFLQANTNMMAQNPAMQQKITIQNKHGEQLVGLLHETGSNEIVVVCHGFLCTKENRIMVNLAMALENEGISAFRFDFAGNGESEGSFGYSNYYREVEDIRAVVEYFSAANRTIKAILGHSKGGNVVLLYASKYHDIGAVINVSGRYDLTKGMEERLGTGFRETIWKNGFMDVKNGTGEIYRVTKESMMDRLNMNMHEACLTIDENCRVLTIHGSSDKIVHIEDAREFEKVIANHRLQIIRGAGHGYTSRHLQRKLASAMLNFIKDDQL</sequence>
<comment type="caution">
    <text evidence="2">The sequence shown here is derived from an EMBL/GenBank/DDBJ whole genome shotgun (WGS) entry which is preliminary data.</text>
</comment>
<organism evidence="2 3">
    <name type="scientific">Abeliophyllum distichum</name>
    <dbReference type="NCBI Taxonomy" id="126358"/>
    <lineage>
        <taxon>Eukaryota</taxon>
        <taxon>Viridiplantae</taxon>
        <taxon>Streptophyta</taxon>
        <taxon>Embryophyta</taxon>
        <taxon>Tracheophyta</taxon>
        <taxon>Spermatophyta</taxon>
        <taxon>Magnoliopsida</taxon>
        <taxon>eudicotyledons</taxon>
        <taxon>Gunneridae</taxon>
        <taxon>Pentapetalae</taxon>
        <taxon>asterids</taxon>
        <taxon>lamiids</taxon>
        <taxon>Lamiales</taxon>
        <taxon>Oleaceae</taxon>
        <taxon>Forsythieae</taxon>
        <taxon>Abeliophyllum</taxon>
    </lineage>
</organism>
<reference evidence="3" key="1">
    <citation type="submission" date="2024-07" db="EMBL/GenBank/DDBJ databases">
        <title>Two chromosome-level genome assemblies of Korean endemic species Abeliophyllum distichum and Forsythia ovata (Oleaceae).</title>
        <authorList>
            <person name="Jang H."/>
        </authorList>
    </citation>
    <scope>NUCLEOTIDE SEQUENCE [LARGE SCALE GENOMIC DNA]</scope>
</reference>
<dbReference type="AlphaFoldDB" id="A0ABD1V6W7"/>
<dbReference type="EMBL" id="JBFOLK010000002">
    <property type="protein sequence ID" value="KAL2532643.1"/>
    <property type="molecule type" value="Genomic_DNA"/>
</dbReference>
<protein>
    <submittedName>
        <fullName evidence="2">Alpha/beta-Hydrolases superfamily protein</fullName>
    </submittedName>
</protein>
<dbReference type="Proteomes" id="UP001604336">
    <property type="component" value="Unassembled WGS sequence"/>
</dbReference>
<dbReference type="Gene3D" id="3.40.50.1820">
    <property type="entry name" value="alpha/beta hydrolase"/>
    <property type="match status" value="1"/>
</dbReference>
<dbReference type="SUPFAM" id="SSF53474">
    <property type="entry name" value="alpha/beta-Hydrolases"/>
    <property type="match status" value="1"/>
</dbReference>
<dbReference type="Pfam" id="PF12146">
    <property type="entry name" value="Hydrolase_4"/>
    <property type="match status" value="1"/>
</dbReference>
<evidence type="ECO:0000313" key="3">
    <source>
        <dbReference type="Proteomes" id="UP001604336"/>
    </source>
</evidence>
<keyword evidence="3" id="KW-1185">Reference proteome</keyword>
<dbReference type="InterPro" id="IPR022742">
    <property type="entry name" value="Hydrolase_4"/>
</dbReference>